<reference evidence="2 3" key="1">
    <citation type="submission" date="2016-02" db="EMBL/GenBank/DDBJ databases">
        <title>Genome analysis of coral dinoflagellate symbionts highlights evolutionary adaptations to a symbiotic lifestyle.</title>
        <authorList>
            <person name="Aranda M."/>
            <person name="Li Y."/>
            <person name="Liew Y.J."/>
            <person name="Baumgarten S."/>
            <person name="Simakov O."/>
            <person name="Wilson M."/>
            <person name="Piel J."/>
            <person name="Ashoor H."/>
            <person name="Bougouffa S."/>
            <person name="Bajic V.B."/>
            <person name="Ryu T."/>
            <person name="Ravasi T."/>
            <person name="Bayer T."/>
            <person name="Micklem G."/>
            <person name="Kim H."/>
            <person name="Bhak J."/>
            <person name="Lajeunesse T.C."/>
            <person name="Voolstra C.R."/>
        </authorList>
    </citation>
    <scope>NUCLEOTIDE SEQUENCE [LARGE SCALE GENOMIC DNA]</scope>
    <source>
        <strain evidence="2 3">CCMP2467</strain>
    </source>
</reference>
<name>A0A1Q9C6D0_SYMMI</name>
<feature type="region of interest" description="Disordered" evidence="1">
    <location>
        <begin position="241"/>
        <end position="295"/>
    </location>
</feature>
<accession>A0A1Q9C6D0</accession>
<keyword evidence="3" id="KW-1185">Reference proteome</keyword>
<feature type="region of interest" description="Disordered" evidence="1">
    <location>
        <begin position="1"/>
        <end position="26"/>
    </location>
</feature>
<evidence type="ECO:0000313" key="2">
    <source>
        <dbReference type="EMBL" id="OLP78471.1"/>
    </source>
</evidence>
<gene>
    <name evidence="2" type="ORF">AK812_SmicGene41348</name>
</gene>
<comment type="caution">
    <text evidence="2">The sequence shown here is derived from an EMBL/GenBank/DDBJ whole genome shotgun (WGS) entry which is preliminary data.</text>
</comment>
<dbReference type="EMBL" id="LSRX01001607">
    <property type="protein sequence ID" value="OLP78471.1"/>
    <property type="molecule type" value="Genomic_DNA"/>
</dbReference>
<dbReference type="Proteomes" id="UP000186817">
    <property type="component" value="Unassembled WGS sequence"/>
</dbReference>
<feature type="compositionally biased region" description="Acidic residues" evidence="1">
    <location>
        <begin position="280"/>
        <end position="289"/>
    </location>
</feature>
<evidence type="ECO:0000313" key="3">
    <source>
        <dbReference type="Proteomes" id="UP000186817"/>
    </source>
</evidence>
<organism evidence="2 3">
    <name type="scientific">Symbiodinium microadriaticum</name>
    <name type="common">Dinoflagellate</name>
    <name type="synonym">Zooxanthella microadriatica</name>
    <dbReference type="NCBI Taxonomy" id="2951"/>
    <lineage>
        <taxon>Eukaryota</taxon>
        <taxon>Sar</taxon>
        <taxon>Alveolata</taxon>
        <taxon>Dinophyceae</taxon>
        <taxon>Suessiales</taxon>
        <taxon>Symbiodiniaceae</taxon>
        <taxon>Symbiodinium</taxon>
    </lineage>
</organism>
<protein>
    <submittedName>
        <fullName evidence="2">Uncharacterized protein</fullName>
    </submittedName>
</protein>
<sequence>MGRRSWPGRQKAETTPQRFPPPSRFASRESAVLHLVMSPALRFKDGVNDSRAPRYFLKKMTGSREAPLITVVGILPPAMGKRRCRPPWAKESSKYLRVGMGVLPGECLDQTSADGRFPTGTTVQKEQFVYVPHIDTAAAGVFKGSALRQQKDQVPFSLFEWADPQKQKQEAPKVLRSICTRPASSAARSTAPSTARSSLKAAGSEVLNPSLAGVAVQGAHYHPSPSSFFPTPLNFIRIEAEPPLPEPAPEPSTEAAKEAEGDEEPAICELDSAEPALSEGEGDAPEEPEAASSVDPMWADLLFKLAAHPCEAEVGGL</sequence>
<proteinExistence type="predicted"/>
<dbReference type="OrthoDB" id="446622at2759"/>
<dbReference type="AlphaFoldDB" id="A0A1Q9C6D0"/>
<evidence type="ECO:0000256" key="1">
    <source>
        <dbReference type="SAM" id="MobiDB-lite"/>
    </source>
</evidence>